<evidence type="ECO:0000313" key="2">
    <source>
        <dbReference type="Proteomes" id="UP000193484"/>
    </source>
</evidence>
<dbReference type="RefSeq" id="WP_085100713.1">
    <property type="nucleotide sequence ID" value="NZ_AP022603.1"/>
</dbReference>
<organism evidence="1 2">
    <name type="scientific">Mycolicibacterium fallax</name>
    <name type="common">Mycobacterium fallax</name>
    <dbReference type="NCBI Taxonomy" id="1793"/>
    <lineage>
        <taxon>Bacteria</taxon>
        <taxon>Bacillati</taxon>
        <taxon>Actinomycetota</taxon>
        <taxon>Actinomycetes</taxon>
        <taxon>Mycobacteriales</taxon>
        <taxon>Mycobacteriaceae</taxon>
        <taxon>Mycolicibacterium</taxon>
    </lineage>
</organism>
<proteinExistence type="predicted"/>
<reference evidence="1 2" key="1">
    <citation type="submission" date="2016-01" db="EMBL/GenBank/DDBJ databases">
        <title>The new phylogeny of the genus Mycobacterium.</title>
        <authorList>
            <person name="Tarcisio F."/>
            <person name="Conor M."/>
            <person name="Antonella G."/>
            <person name="Elisabetta G."/>
            <person name="Giulia F.S."/>
            <person name="Sara T."/>
            <person name="Anna F."/>
            <person name="Clotilde B."/>
            <person name="Roberto B."/>
            <person name="Veronica D.S."/>
            <person name="Fabio R."/>
            <person name="Monica P."/>
            <person name="Olivier J."/>
            <person name="Enrico T."/>
            <person name="Nicola S."/>
        </authorList>
    </citation>
    <scope>NUCLEOTIDE SEQUENCE [LARGE SCALE GENOMIC DNA]</scope>
    <source>
        <strain evidence="1 2">DSM 44179</strain>
    </source>
</reference>
<protein>
    <submittedName>
        <fullName evidence="1">Uncharacterized protein</fullName>
    </submittedName>
</protein>
<dbReference type="Proteomes" id="UP000193484">
    <property type="component" value="Unassembled WGS sequence"/>
</dbReference>
<name>A0A1X1QZ53_MYCFA</name>
<sequence length="93" mass="9675">MDIFSDPGPARREALAARYRALLTDARRAGGVIPGHLSGGEREVLAALLSGAEPDAAVCQRLAPGIFGLRAAEADPAAAEARARVWLQDVARG</sequence>
<evidence type="ECO:0000313" key="1">
    <source>
        <dbReference type="EMBL" id="ORU96757.1"/>
    </source>
</evidence>
<gene>
    <name evidence="1" type="ORF">AWC04_19510</name>
</gene>
<dbReference type="AlphaFoldDB" id="A0A1X1QZ53"/>
<dbReference type="STRING" id="1793.AWC04_19510"/>
<accession>A0A1X1QZ53</accession>
<dbReference type="EMBL" id="LQOJ01000073">
    <property type="protein sequence ID" value="ORU96757.1"/>
    <property type="molecule type" value="Genomic_DNA"/>
</dbReference>
<keyword evidence="2" id="KW-1185">Reference proteome</keyword>
<comment type="caution">
    <text evidence="1">The sequence shown here is derived from an EMBL/GenBank/DDBJ whole genome shotgun (WGS) entry which is preliminary data.</text>
</comment>